<reference evidence="1" key="1">
    <citation type="submission" date="2022-08" db="EMBL/GenBank/DDBJ databases">
        <title>Genome Sequence of Pycnoporus sanguineus.</title>
        <authorList>
            <person name="Buettner E."/>
        </authorList>
    </citation>
    <scope>NUCLEOTIDE SEQUENCE</scope>
    <source>
        <strain evidence="1">CG-C14</strain>
    </source>
</reference>
<keyword evidence="2" id="KW-1185">Reference proteome</keyword>
<comment type="caution">
    <text evidence="1">The sequence shown here is derived from an EMBL/GenBank/DDBJ whole genome shotgun (WGS) entry which is preliminary data.</text>
</comment>
<dbReference type="Proteomes" id="UP001144978">
    <property type="component" value="Unassembled WGS sequence"/>
</dbReference>
<evidence type="ECO:0000313" key="2">
    <source>
        <dbReference type="Proteomes" id="UP001144978"/>
    </source>
</evidence>
<name>A0ACC1PYZ4_9APHY</name>
<sequence length="252" mass="27709">MAFKDAKTIADYVKAHILGEAGFPDIDVAIWEFTTTFSGVYPKLPSLDPMFEGTTAEFRHPFASTLGIPIAPFKDPRYEGTVGLFLTQGKGKEDILALTAAHVARPPPKFIDNTGVAGVAFGRVEDAIIVLGTQAYQDAVSRIERMVGLLVKHGNGKRSVRVDPGLSNWMYDFRRVIVTKYMSITDNRRLGYILFADPIGASSNGPNAFTNDWAVIKVNKVKKTMGNQEVSPAEGCKKRPDKDLKLSQRQDS</sequence>
<protein>
    <submittedName>
        <fullName evidence="1">Uncharacterized protein</fullName>
    </submittedName>
</protein>
<accession>A0ACC1PYZ4</accession>
<dbReference type="EMBL" id="JANSHE010001234">
    <property type="protein sequence ID" value="KAJ3003765.1"/>
    <property type="molecule type" value="Genomic_DNA"/>
</dbReference>
<organism evidence="1 2">
    <name type="scientific">Trametes sanguinea</name>
    <dbReference type="NCBI Taxonomy" id="158606"/>
    <lineage>
        <taxon>Eukaryota</taxon>
        <taxon>Fungi</taxon>
        <taxon>Dikarya</taxon>
        <taxon>Basidiomycota</taxon>
        <taxon>Agaricomycotina</taxon>
        <taxon>Agaricomycetes</taxon>
        <taxon>Polyporales</taxon>
        <taxon>Polyporaceae</taxon>
        <taxon>Trametes</taxon>
    </lineage>
</organism>
<evidence type="ECO:0000313" key="1">
    <source>
        <dbReference type="EMBL" id="KAJ3003765.1"/>
    </source>
</evidence>
<proteinExistence type="predicted"/>
<gene>
    <name evidence="1" type="ORF">NUW54_g5135</name>
</gene>